<feature type="domain" description="Glycosyl transferase family 51" evidence="19">
    <location>
        <begin position="94"/>
        <end position="282"/>
    </location>
</feature>
<reference evidence="20" key="1">
    <citation type="journal article" date="2014" name="Int. J. Syst. Evol. Microbiol.">
        <title>Complete genome sequence of Corynebacterium casei LMG S-19264T (=DSM 44701T), isolated from a smear-ripened cheese.</title>
        <authorList>
            <consortium name="US DOE Joint Genome Institute (JGI-PGF)"/>
            <person name="Walter F."/>
            <person name="Albersmeier A."/>
            <person name="Kalinowski J."/>
            <person name="Ruckert C."/>
        </authorList>
    </citation>
    <scope>NUCLEOTIDE SEQUENCE</scope>
    <source>
        <strain evidence="20">CGMCC 1.12153</strain>
    </source>
</reference>
<dbReference type="AlphaFoldDB" id="A0A917AYX0"/>
<name>A0A917AYX0_HALAA</name>
<comment type="catalytic activity">
    <reaction evidence="14">
        <text>Preferential cleavage: (Ac)2-L-Lys-D-Ala-|-D-Ala. Also transpeptidation of peptidyl-alanyl moieties that are N-acyl substituents of D-alanine.</text>
        <dbReference type="EC" id="3.4.16.4"/>
    </reaction>
</comment>
<evidence type="ECO:0000256" key="11">
    <source>
        <dbReference type="ARBA" id="ARBA00023136"/>
    </source>
</evidence>
<dbReference type="GO" id="GO:0008658">
    <property type="term" value="F:penicillin binding"/>
    <property type="evidence" value="ECO:0007669"/>
    <property type="project" value="InterPro"/>
</dbReference>
<evidence type="ECO:0000256" key="6">
    <source>
        <dbReference type="ARBA" id="ARBA00022692"/>
    </source>
</evidence>
<evidence type="ECO:0000256" key="10">
    <source>
        <dbReference type="ARBA" id="ARBA00022989"/>
    </source>
</evidence>
<feature type="transmembrane region" description="Helical" evidence="17">
    <location>
        <begin position="33"/>
        <end position="61"/>
    </location>
</feature>
<dbReference type="Gene3D" id="1.10.3810.10">
    <property type="entry name" value="Biosynthetic peptidoglycan transglycosylase-like"/>
    <property type="match status" value="1"/>
</dbReference>
<dbReference type="GO" id="GO:0009002">
    <property type="term" value="F:serine-type D-Ala-D-Ala carboxypeptidase activity"/>
    <property type="evidence" value="ECO:0007669"/>
    <property type="project" value="UniProtKB-EC"/>
</dbReference>
<keyword evidence="12" id="KW-0511">Multifunctional enzyme</keyword>
<dbReference type="InterPro" id="IPR001264">
    <property type="entry name" value="Glyco_trans_51"/>
</dbReference>
<feature type="compositionally biased region" description="Gly residues" evidence="16">
    <location>
        <begin position="972"/>
        <end position="989"/>
    </location>
</feature>
<dbReference type="InterPro" id="IPR050396">
    <property type="entry name" value="Glycosyltr_51/Transpeptidase"/>
</dbReference>
<keyword evidence="9" id="KW-0573">Peptidoglycan synthesis</keyword>
<dbReference type="Gene3D" id="3.90.1310.40">
    <property type="match status" value="1"/>
</dbReference>
<dbReference type="InterPro" id="IPR036950">
    <property type="entry name" value="PBP_transglycosylase"/>
</dbReference>
<evidence type="ECO:0000256" key="4">
    <source>
        <dbReference type="ARBA" id="ARBA00022676"/>
    </source>
</evidence>
<keyword evidence="13" id="KW-0961">Cell wall biogenesis/degradation</keyword>
<evidence type="ECO:0000313" key="21">
    <source>
        <dbReference type="Proteomes" id="UP000660110"/>
    </source>
</evidence>
<evidence type="ECO:0000256" key="12">
    <source>
        <dbReference type="ARBA" id="ARBA00023268"/>
    </source>
</evidence>
<dbReference type="GO" id="GO:0008360">
    <property type="term" value="P:regulation of cell shape"/>
    <property type="evidence" value="ECO:0007669"/>
    <property type="project" value="UniProtKB-KW"/>
</dbReference>
<comment type="catalytic activity">
    <reaction evidence="15">
        <text>[GlcNAc-(1-&gt;4)-Mur2Ac(oyl-L-Ala-gamma-D-Glu-L-Lys-D-Ala-D-Ala)](n)-di-trans,octa-cis-undecaprenyl diphosphate + beta-D-GlcNAc-(1-&gt;4)-Mur2Ac(oyl-L-Ala-gamma-D-Glu-L-Lys-D-Ala-D-Ala)-di-trans,octa-cis-undecaprenyl diphosphate = [GlcNAc-(1-&gt;4)-Mur2Ac(oyl-L-Ala-gamma-D-Glu-L-Lys-D-Ala-D-Ala)](n+1)-di-trans,octa-cis-undecaprenyl diphosphate + di-trans,octa-cis-undecaprenyl diphosphate + H(+)</text>
        <dbReference type="Rhea" id="RHEA:23708"/>
        <dbReference type="Rhea" id="RHEA-COMP:9602"/>
        <dbReference type="Rhea" id="RHEA-COMP:9603"/>
        <dbReference type="ChEBI" id="CHEBI:15378"/>
        <dbReference type="ChEBI" id="CHEBI:58405"/>
        <dbReference type="ChEBI" id="CHEBI:60033"/>
        <dbReference type="ChEBI" id="CHEBI:78435"/>
        <dbReference type="EC" id="2.4.99.28"/>
    </reaction>
</comment>
<evidence type="ECO:0000256" key="16">
    <source>
        <dbReference type="SAM" id="MobiDB-lite"/>
    </source>
</evidence>
<feature type="compositionally biased region" description="Low complexity" evidence="16">
    <location>
        <begin position="847"/>
        <end position="858"/>
    </location>
</feature>
<keyword evidence="4" id="KW-0328">Glycosyltransferase</keyword>
<dbReference type="GO" id="GO:0030288">
    <property type="term" value="C:outer membrane-bounded periplasmic space"/>
    <property type="evidence" value="ECO:0007669"/>
    <property type="project" value="TreeGrafter"/>
</dbReference>
<evidence type="ECO:0000256" key="8">
    <source>
        <dbReference type="ARBA" id="ARBA00022960"/>
    </source>
</evidence>
<dbReference type="EMBL" id="BMEL01000001">
    <property type="protein sequence ID" value="GGF05999.1"/>
    <property type="molecule type" value="Genomic_DNA"/>
</dbReference>
<dbReference type="SUPFAM" id="SSF56601">
    <property type="entry name" value="beta-lactamase/transpeptidase-like"/>
    <property type="match status" value="1"/>
</dbReference>
<gene>
    <name evidence="20" type="ORF">GCM10010954_00390</name>
</gene>
<feature type="compositionally biased region" description="Low complexity" evidence="16">
    <location>
        <begin position="936"/>
        <end position="952"/>
    </location>
</feature>
<dbReference type="GO" id="GO:0006508">
    <property type="term" value="P:proteolysis"/>
    <property type="evidence" value="ECO:0007669"/>
    <property type="project" value="UniProtKB-KW"/>
</dbReference>
<evidence type="ECO:0000256" key="13">
    <source>
        <dbReference type="ARBA" id="ARBA00023316"/>
    </source>
</evidence>
<keyword evidence="10 17" id="KW-1133">Transmembrane helix</keyword>
<proteinExistence type="predicted"/>
<evidence type="ECO:0000256" key="5">
    <source>
        <dbReference type="ARBA" id="ARBA00022679"/>
    </source>
</evidence>
<feature type="domain" description="Penicillin-binding protein transpeptidase" evidence="18">
    <location>
        <begin position="420"/>
        <end position="668"/>
    </location>
</feature>
<evidence type="ECO:0008006" key="22">
    <source>
        <dbReference type="Google" id="ProtNLM"/>
    </source>
</evidence>
<dbReference type="InterPro" id="IPR012338">
    <property type="entry name" value="Beta-lactam/transpept-like"/>
</dbReference>
<comment type="caution">
    <text evidence="20">The sequence shown here is derived from an EMBL/GenBank/DDBJ whole genome shotgun (WGS) entry which is preliminary data.</text>
</comment>
<keyword evidence="8" id="KW-0133">Cell shape</keyword>
<keyword evidence="6 17" id="KW-0812">Transmembrane</keyword>
<feature type="compositionally biased region" description="Acidic residues" evidence="16">
    <location>
        <begin position="1054"/>
        <end position="1079"/>
    </location>
</feature>
<feature type="compositionally biased region" description="Acidic residues" evidence="16">
    <location>
        <begin position="1015"/>
        <end position="1040"/>
    </location>
</feature>
<dbReference type="Gene3D" id="2.60.40.10">
    <property type="entry name" value="Immunoglobulins"/>
    <property type="match status" value="1"/>
</dbReference>
<dbReference type="SUPFAM" id="SSF53955">
    <property type="entry name" value="Lysozyme-like"/>
    <property type="match status" value="1"/>
</dbReference>
<dbReference type="GO" id="GO:0071555">
    <property type="term" value="P:cell wall organization"/>
    <property type="evidence" value="ECO:0007669"/>
    <property type="project" value="UniProtKB-KW"/>
</dbReference>
<protein>
    <recommendedName>
        <fullName evidence="22">Penicillin-sensitive transpeptidase</fullName>
    </recommendedName>
</protein>
<dbReference type="Pfam" id="PF00905">
    <property type="entry name" value="Transpeptidase"/>
    <property type="match status" value="1"/>
</dbReference>
<sequence>MTNNPKNDRNKVDWKSLWQSGKIQKNSRIGYEVAWNVILFFIIIGIIGLFFAGGVGAGYFASLVKDEPTRSQADMAEEIYNYEETSEVYFANEELLGDVQTDLYRDEVALSDVSDNLTNAVIATEDEYFNTHDGVVPKAVLRAIVQEATNSSVKTGGSTLTQQIVKNQILTNEVSFERKAKEILIAMRVEKFFEKDDILEAYLNIVPFGRNSNGDNIAGAQTAAEGIFGVTPEELTIPQAAFIAGLPQNPFSYTPFLNNGDVKSEEELQAGLNRMEDVLSRMHDADYISDEEYEEALEFDLVESLAEPTSKSRDEYPYLTDEIHKRAKDIMIEQLAKENGDSLEDLEEDEELADEYSTLAERQLSSGGYKIHTTVDKEVYDVMQEVKDNYNNYGADRTVSVQNEEGELVDTQIPVQVGSTLIENSTGKIIGFIGGRDFDQQELNHATQAKRSPGSTMKPLVGYGPGIDMGEIHPGSVFANVPYEYPGGGDVNNYGGGYGGFTSARQALTESSNVPAVQAYMQIIDENPAENYLDKMGITSLNNDQYTNPSLVLGSAEITVEENTNAYATFGNDGKFVDAYIIEKIETKEGDTFYEHETEEEEVFSPQSTYLTLDMMRDVLDSGTASSVPGRLSNPGVDWAGKTGTSQNYKDAWFVATNPNVTMSSWMGYDFQEQLSRDGYSRRNTDLWAQIVNAVSEVRPDLMIPEGDFEQPDGIVTRSYCETSGLLATDLCESVGLSKSDMYISDFAPSEEDDSLMDGDFVEIKGDIYPAGDNTPSEFIIDEGGGVVIKPDFLEENDYDNSETLDHLIPDSDAWDNVALPSGEGSNASSDEVENDGESPAAPGSVSANSSTISWSESSSDDVVGYRVYRASSPNGSFSRIGSTRGTSYDFSGDDGIYAVRAVDYFGESSSLSSTTEVGNPGESEQNNSDRDNSDENSTSGDDSSSNESSSGDSGGDDSGGDDSGGDDSGGDDSGGNDSGGDDSGGNDSGGDDSGGDDSGGDDSGGNDSGGNDSGGDDSGGDDSGADDSGADDSGGDDSGGDNSGGDNSGGDDSGADDSDGDDSDGDDSDGDNSEATED</sequence>
<evidence type="ECO:0000259" key="18">
    <source>
        <dbReference type="Pfam" id="PF00905"/>
    </source>
</evidence>
<evidence type="ECO:0000256" key="14">
    <source>
        <dbReference type="ARBA" id="ARBA00034000"/>
    </source>
</evidence>
<evidence type="ECO:0000259" key="19">
    <source>
        <dbReference type="Pfam" id="PF00912"/>
    </source>
</evidence>
<feature type="compositionally biased region" description="Acidic residues" evidence="16">
    <location>
        <begin position="990"/>
        <end position="1001"/>
    </location>
</feature>
<dbReference type="GO" id="GO:0008955">
    <property type="term" value="F:peptidoglycan glycosyltransferase activity"/>
    <property type="evidence" value="ECO:0007669"/>
    <property type="project" value="UniProtKB-EC"/>
</dbReference>
<accession>A0A917AYX0</accession>
<evidence type="ECO:0000256" key="3">
    <source>
        <dbReference type="ARBA" id="ARBA00022670"/>
    </source>
</evidence>
<keyword evidence="1" id="KW-1003">Cell membrane</keyword>
<feature type="compositionally biased region" description="Polar residues" evidence="16">
    <location>
        <begin position="872"/>
        <end position="890"/>
    </location>
</feature>
<organism evidence="20 21">
    <name type="scientific">Halobacillus andaensis</name>
    <dbReference type="NCBI Taxonomy" id="1176239"/>
    <lineage>
        <taxon>Bacteria</taxon>
        <taxon>Bacillati</taxon>
        <taxon>Bacillota</taxon>
        <taxon>Bacilli</taxon>
        <taxon>Bacillales</taxon>
        <taxon>Bacillaceae</taxon>
        <taxon>Halobacillus</taxon>
    </lineage>
</organism>
<evidence type="ECO:0000313" key="20">
    <source>
        <dbReference type="EMBL" id="GGF05999.1"/>
    </source>
</evidence>
<dbReference type="PANTHER" id="PTHR32282">
    <property type="entry name" value="BINDING PROTEIN TRANSPEPTIDASE, PUTATIVE-RELATED"/>
    <property type="match status" value="1"/>
</dbReference>
<evidence type="ECO:0000256" key="17">
    <source>
        <dbReference type="SAM" id="Phobius"/>
    </source>
</evidence>
<keyword evidence="7" id="KW-0378">Hydrolase</keyword>
<reference evidence="20" key="2">
    <citation type="submission" date="2020-09" db="EMBL/GenBank/DDBJ databases">
        <authorList>
            <person name="Sun Q."/>
            <person name="Zhou Y."/>
        </authorList>
    </citation>
    <scope>NUCLEOTIDE SEQUENCE</scope>
    <source>
        <strain evidence="20">CGMCC 1.12153</strain>
    </source>
</reference>
<keyword evidence="5" id="KW-0808">Transferase</keyword>
<dbReference type="InterPro" id="IPR001460">
    <property type="entry name" value="PCN-bd_Tpept"/>
</dbReference>
<evidence type="ECO:0000256" key="2">
    <source>
        <dbReference type="ARBA" id="ARBA00022645"/>
    </source>
</evidence>
<dbReference type="Proteomes" id="UP000660110">
    <property type="component" value="Unassembled WGS sequence"/>
</dbReference>
<dbReference type="Pfam" id="PF00912">
    <property type="entry name" value="Transgly"/>
    <property type="match status" value="1"/>
</dbReference>
<evidence type="ECO:0000256" key="7">
    <source>
        <dbReference type="ARBA" id="ARBA00022801"/>
    </source>
</evidence>
<evidence type="ECO:0000256" key="15">
    <source>
        <dbReference type="ARBA" id="ARBA00049902"/>
    </source>
</evidence>
<evidence type="ECO:0000256" key="9">
    <source>
        <dbReference type="ARBA" id="ARBA00022984"/>
    </source>
</evidence>
<dbReference type="InterPro" id="IPR023346">
    <property type="entry name" value="Lysozyme-like_dom_sf"/>
</dbReference>
<keyword evidence="3" id="KW-0645">Protease</keyword>
<feature type="compositionally biased region" description="Acidic residues" evidence="16">
    <location>
        <begin position="955"/>
        <end position="971"/>
    </location>
</feature>
<dbReference type="GO" id="GO:0009252">
    <property type="term" value="P:peptidoglycan biosynthetic process"/>
    <property type="evidence" value="ECO:0007669"/>
    <property type="project" value="UniProtKB-KW"/>
</dbReference>
<keyword evidence="11 17" id="KW-0472">Membrane</keyword>
<dbReference type="PANTHER" id="PTHR32282:SF32">
    <property type="entry name" value="PENICILLIN-BINDING PROTEIN 2A"/>
    <property type="match status" value="1"/>
</dbReference>
<keyword evidence="21" id="KW-1185">Reference proteome</keyword>
<evidence type="ECO:0000256" key="1">
    <source>
        <dbReference type="ARBA" id="ARBA00022475"/>
    </source>
</evidence>
<keyword evidence="2" id="KW-0121">Carboxypeptidase</keyword>
<feature type="region of interest" description="Disordered" evidence="16">
    <location>
        <begin position="813"/>
        <end position="859"/>
    </location>
</feature>
<dbReference type="Gene3D" id="3.40.710.10">
    <property type="entry name" value="DD-peptidase/beta-lactamase superfamily"/>
    <property type="match status" value="1"/>
</dbReference>
<dbReference type="RefSeq" id="WP_188375450.1">
    <property type="nucleotide sequence ID" value="NZ_BMEL01000001.1"/>
</dbReference>
<feature type="region of interest" description="Disordered" evidence="16">
    <location>
        <begin position="872"/>
        <end position="894"/>
    </location>
</feature>
<dbReference type="InterPro" id="IPR013783">
    <property type="entry name" value="Ig-like_fold"/>
</dbReference>
<feature type="compositionally biased region" description="Gly residues" evidence="16">
    <location>
        <begin position="1042"/>
        <end position="1053"/>
    </location>
</feature>
<feature type="region of interest" description="Disordered" evidence="16">
    <location>
        <begin position="910"/>
        <end position="1079"/>
    </location>
</feature>
<feature type="compositionally biased region" description="Gly residues" evidence="16">
    <location>
        <begin position="1002"/>
        <end position="1014"/>
    </location>
</feature>